<proteinExistence type="predicted"/>
<accession>A0A418IPM5</accession>
<keyword evidence="2" id="KW-1185">Reference proteome</keyword>
<dbReference type="Proteomes" id="UP000285567">
    <property type="component" value="Unassembled WGS sequence"/>
</dbReference>
<organism evidence="1 2">
    <name type="scientific">Staphylococcus xylosus</name>
    <dbReference type="NCBI Taxonomy" id="1288"/>
    <lineage>
        <taxon>Bacteria</taxon>
        <taxon>Bacillati</taxon>
        <taxon>Bacillota</taxon>
        <taxon>Bacilli</taxon>
        <taxon>Bacillales</taxon>
        <taxon>Staphylococcaceae</taxon>
        <taxon>Staphylococcus</taxon>
    </lineage>
</organism>
<dbReference type="EMBL" id="QXUL01000021">
    <property type="protein sequence ID" value="RIN11415.1"/>
    <property type="molecule type" value="Genomic_DNA"/>
</dbReference>
<dbReference type="OrthoDB" id="2401284at2"/>
<name>A0A418IPM5_STAXY</name>
<evidence type="ECO:0000313" key="2">
    <source>
        <dbReference type="Proteomes" id="UP000285567"/>
    </source>
</evidence>
<dbReference type="AlphaFoldDB" id="A0A418IPM5"/>
<evidence type="ECO:0000313" key="1">
    <source>
        <dbReference type="EMBL" id="RIN11415.1"/>
    </source>
</evidence>
<comment type="caution">
    <text evidence="1">The sequence shown here is derived from an EMBL/GenBank/DDBJ whole genome shotgun (WGS) entry which is preliminary data.</text>
</comment>
<evidence type="ECO:0008006" key="3">
    <source>
        <dbReference type="Google" id="ProtNLM"/>
    </source>
</evidence>
<dbReference type="RefSeq" id="WP_119603831.1">
    <property type="nucleotide sequence ID" value="NZ_QXUL01000021.1"/>
</dbReference>
<sequence length="69" mass="8084">MEFIGFADAKEFVKISGISKNDLEKHVYSNAEFQKECMYRFGKGNKRYVKIRPAIDFIESNIFVKETNL</sequence>
<protein>
    <recommendedName>
        <fullName evidence="3">DNA-binding protein</fullName>
    </recommendedName>
</protein>
<reference evidence="1 2" key="1">
    <citation type="journal article" date="2016" name="Front. Microbiol.">
        <title>Comprehensive Phylogenetic Analysis of Bovine Non-aureus Staphylococci Species Based on Whole-Genome Sequencing.</title>
        <authorList>
            <person name="Naushad S."/>
            <person name="Barkema H.W."/>
            <person name="Luby C."/>
            <person name="Condas L.A."/>
            <person name="Nobrega D.B."/>
            <person name="Carson D.A."/>
            <person name="De Buck J."/>
        </authorList>
    </citation>
    <scope>NUCLEOTIDE SEQUENCE [LARGE SCALE GENOMIC DNA]</scope>
    <source>
        <strain evidence="1 2">SNUC 102</strain>
    </source>
</reference>
<gene>
    <name evidence="1" type="ORF">BU097_05515</name>
</gene>